<protein>
    <recommendedName>
        <fullName evidence="3">Phage protein</fullName>
    </recommendedName>
</protein>
<sequence>MNKQEAIRSLQEMAQESFEVVKINAVHIDNIVEVINQIDEPQKVTIPKFVAEWIEYCKSNKLTLLGAFDQVSEHGIGLADTFTGVVRKGIDWAKRNQETFARAWLDSYEVE</sequence>
<evidence type="ECO:0008006" key="3">
    <source>
        <dbReference type="Google" id="ProtNLM"/>
    </source>
</evidence>
<name>A0A286QNX4_9CAUD</name>
<evidence type="ECO:0000313" key="1">
    <source>
        <dbReference type="EMBL" id="ARU13096.1"/>
    </source>
</evidence>
<dbReference type="InterPro" id="IPR012865">
    <property type="entry name" value="DUF1642"/>
</dbReference>
<proteinExistence type="predicted"/>
<dbReference type="EMBL" id="KY705253">
    <property type="protein sequence ID" value="ARU13096.1"/>
    <property type="molecule type" value="Genomic_DNA"/>
</dbReference>
<reference evidence="1 2" key="1">
    <citation type="journal article" date="2017" name="Front. Microbiol.">
        <title>Global Survey and Genome Exploration of Bacteriophages Infecting the Lactic Acid Bacterium Streptococcus thermophilus.</title>
        <authorList>
            <person name="McDonnell B."/>
            <person name="Mahony J."/>
            <person name="Hanemaaijer L."/>
            <person name="Neve H."/>
            <person name="Noben J.-P."/>
            <person name="Lugli G.A."/>
            <person name="Ventura M."/>
            <person name="Kouwen T.R."/>
            <person name="van Sinderen D."/>
        </authorList>
    </citation>
    <scope>NUCLEOTIDE SEQUENCE [LARGE SCALE GENOMIC DNA]</scope>
</reference>
<evidence type="ECO:0000313" key="2">
    <source>
        <dbReference type="Proteomes" id="UP000221377"/>
    </source>
</evidence>
<organism evidence="1 2">
    <name type="scientific">Streptococcus phage P0093</name>
    <dbReference type="NCBI Taxonomy" id="1971412"/>
    <lineage>
        <taxon>Viruses</taxon>
        <taxon>Duplodnaviria</taxon>
        <taxon>Heunggongvirae</taxon>
        <taxon>Uroviricota</taxon>
        <taxon>Caudoviricetes</taxon>
        <taxon>Aliceevansviridae</taxon>
        <taxon>Vansinderenvirus</taxon>
        <taxon>Vansinderenvirus P0093</taxon>
    </lineage>
</organism>
<keyword evidence="2" id="KW-1185">Reference proteome</keyword>
<gene>
    <name evidence="1" type="ORF">P0093_44</name>
</gene>
<dbReference type="Proteomes" id="UP000221377">
    <property type="component" value="Segment"/>
</dbReference>
<accession>A0A286QNX4</accession>
<dbReference type="Pfam" id="PF07852">
    <property type="entry name" value="DUF1642"/>
    <property type="match status" value="1"/>
</dbReference>